<comment type="caution">
    <text evidence="1">The sequence shown here is derived from an EMBL/GenBank/DDBJ whole genome shotgun (WGS) entry which is preliminary data.</text>
</comment>
<dbReference type="EMBL" id="MU167256">
    <property type="protein sequence ID" value="KAG0146778.1"/>
    <property type="molecule type" value="Genomic_DNA"/>
</dbReference>
<gene>
    <name evidence="1" type="ORF">CROQUDRAFT_92261</name>
</gene>
<evidence type="ECO:0000313" key="2">
    <source>
        <dbReference type="Proteomes" id="UP000886653"/>
    </source>
</evidence>
<proteinExistence type="predicted"/>
<organism evidence="1 2">
    <name type="scientific">Cronartium quercuum f. sp. fusiforme G11</name>
    <dbReference type="NCBI Taxonomy" id="708437"/>
    <lineage>
        <taxon>Eukaryota</taxon>
        <taxon>Fungi</taxon>
        <taxon>Dikarya</taxon>
        <taxon>Basidiomycota</taxon>
        <taxon>Pucciniomycotina</taxon>
        <taxon>Pucciniomycetes</taxon>
        <taxon>Pucciniales</taxon>
        <taxon>Coleosporiaceae</taxon>
        <taxon>Cronartium</taxon>
    </lineage>
</organism>
<accession>A0A9P6NMI6</accession>
<dbReference type="AlphaFoldDB" id="A0A9P6NMI6"/>
<sequence length="69" mass="7580">MDISDALDALDTCVGHQSWADEVAEAEAACPQMMEDNLMDMWLKATKHTGDYCLERCAPSSPMCQLARG</sequence>
<keyword evidence="2" id="KW-1185">Reference proteome</keyword>
<name>A0A9P6NMI6_9BASI</name>
<protein>
    <submittedName>
        <fullName evidence="1">Uncharacterized protein</fullName>
    </submittedName>
</protein>
<evidence type="ECO:0000313" key="1">
    <source>
        <dbReference type="EMBL" id="KAG0146778.1"/>
    </source>
</evidence>
<dbReference type="Proteomes" id="UP000886653">
    <property type="component" value="Unassembled WGS sequence"/>
</dbReference>
<reference evidence="1" key="1">
    <citation type="submission" date="2013-11" db="EMBL/GenBank/DDBJ databases">
        <title>Genome sequence of the fusiform rust pathogen reveals effectors for host alternation and coevolution with pine.</title>
        <authorList>
            <consortium name="DOE Joint Genome Institute"/>
            <person name="Smith K."/>
            <person name="Pendleton A."/>
            <person name="Kubisiak T."/>
            <person name="Anderson C."/>
            <person name="Salamov A."/>
            <person name="Aerts A."/>
            <person name="Riley R."/>
            <person name="Clum A."/>
            <person name="Lindquist E."/>
            <person name="Ence D."/>
            <person name="Campbell M."/>
            <person name="Kronenberg Z."/>
            <person name="Feau N."/>
            <person name="Dhillon B."/>
            <person name="Hamelin R."/>
            <person name="Burleigh J."/>
            <person name="Smith J."/>
            <person name="Yandell M."/>
            <person name="Nelson C."/>
            <person name="Grigoriev I."/>
            <person name="Davis J."/>
        </authorList>
    </citation>
    <scope>NUCLEOTIDE SEQUENCE</scope>
    <source>
        <strain evidence="1">G11</strain>
    </source>
</reference>